<protein>
    <submittedName>
        <fullName evidence="2">Phosphotransferase family enzyme</fullName>
    </submittedName>
</protein>
<keyword evidence="2" id="KW-0808">Transferase</keyword>
<organism evidence="2 3">
    <name type="scientific">Actinocorallia herbida</name>
    <dbReference type="NCBI Taxonomy" id="58109"/>
    <lineage>
        <taxon>Bacteria</taxon>
        <taxon>Bacillati</taxon>
        <taxon>Actinomycetota</taxon>
        <taxon>Actinomycetes</taxon>
        <taxon>Streptosporangiales</taxon>
        <taxon>Thermomonosporaceae</taxon>
        <taxon>Actinocorallia</taxon>
    </lineage>
</organism>
<accession>A0A3N1D3H9</accession>
<dbReference type="Gene3D" id="3.90.1200.10">
    <property type="match status" value="1"/>
</dbReference>
<dbReference type="PANTHER" id="PTHR21310:SF40">
    <property type="entry name" value="AMINOGLYCOSIDE PHOSPHOTRANSFERASE DOMAIN-CONTAINING PROTEIN-RELATED"/>
    <property type="match status" value="1"/>
</dbReference>
<dbReference type="InterPro" id="IPR002575">
    <property type="entry name" value="Aminoglycoside_PTrfase"/>
</dbReference>
<dbReference type="Proteomes" id="UP000272400">
    <property type="component" value="Unassembled WGS sequence"/>
</dbReference>
<comment type="caution">
    <text evidence="2">The sequence shown here is derived from an EMBL/GenBank/DDBJ whole genome shotgun (WGS) entry which is preliminary data.</text>
</comment>
<sequence>MVAQARRHAGLAASRTTLIHRGENILVGADDAVIRIGRVGEVPGTTREVAFARWLEERKIPAVRPLPIEQPIEVEGHPVTFWERLPAHRQARPAEIGEALRRLHAAAAPDIGLPRLDPFARLPQRISAATTLTDDDRRWLTTRLSTLREQWNRQGLDAVPHSVIHGDIWAGNVVVLHGTSIPIMLDFERCSVGPAAWDLTSIAIKRTSFAWITDDEYMEFTSAVGDDVTASPHYDLLRDVRELRMTCYLGQHAAENPGTPAAQEAELRLQCLRGTHGPRPWPWTPAAT</sequence>
<dbReference type="InterPro" id="IPR051678">
    <property type="entry name" value="AGP_Transferase"/>
</dbReference>
<keyword evidence="3" id="KW-1185">Reference proteome</keyword>
<dbReference type="PANTHER" id="PTHR21310">
    <property type="entry name" value="AMINOGLYCOSIDE PHOSPHOTRANSFERASE-RELATED-RELATED"/>
    <property type="match status" value="1"/>
</dbReference>
<feature type="domain" description="Aminoglycoside phosphotransferase" evidence="1">
    <location>
        <begin position="26"/>
        <end position="211"/>
    </location>
</feature>
<proteinExistence type="predicted"/>
<dbReference type="SUPFAM" id="SSF56112">
    <property type="entry name" value="Protein kinase-like (PK-like)"/>
    <property type="match status" value="1"/>
</dbReference>
<evidence type="ECO:0000313" key="2">
    <source>
        <dbReference type="EMBL" id="ROO88094.1"/>
    </source>
</evidence>
<evidence type="ECO:0000259" key="1">
    <source>
        <dbReference type="Pfam" id="PF01636"/>
    </source>
</evidence>
<dbReference type="GO" id="GO:0016740">
    <property type="term" value="F:transferase activity"/>
    <property type="evidence" value="ECO:0007669"/>
    <property type="project" value="UniProtKB-KW"/>
</dbReference>
<dbReference type="EMBL" id="RJKE01000001">
    <property type="protein sequence ID" value="ROO88094.1"/>
    <property type="molecule type" value="Genomic_DNA"/>
</dbReference>
<gene>
    <name evidence="2" type="ORF">EDD29_5751</name>
</gene>
<dbReference type="InterPro" id="IPR011009">
    <property type="entry name" value="Kinase-like_dom_sf"/>
</dbReference>
<dbReference type="AlphaFoldDB" id="A0A3N1D3H9"/>
<dbReference type="Pfam" id="PF01636">
    <property type="entry name" value="APH"/>
    <property type="match status" value="1"/>
</dbReference>
<reference evidence="2 3" key="1">
    <citation type="submission" date="2018-11" db="EMBL/GenBank/DDBJ databases">
        <title>Sequencing the genomes of 1000 actinobacteria strains.</title>
        <authorList>
            <person name="Klenk H.-P."/>
        </authorList>
    </citation>
    <scope>NUCLEOTIDE SEQUENCE [LARGE SCALE GENOMIC DNA]</scope>
    <source>
        <strain evidence="2 3">DSM 44254</strain>
    </source>
</reference>
<name>A0A3N1D3H9_9ACTN</name>
<evidence type="ECO:0000313" key="3">
    <source>
        <dbReference type="Proteomes" id="UP000272400"/>
    </source>
</evidence>